<comment type="similarity">
    <text evidence="1">Belongs to the heat shock protein 70 family.</text>
</comment>
<dbReference type="Gene3D" id="3.90.640.10">
    <property type="entry name" value="Actin, Chain A, domain 4"/>
    <property type="match status" value="2"/>
</dbReference>
<dbReference type="InterPro" id="IPR043129">
    <property type="entry name" value="ATPase_NBD"/>
</dbReference>
<dbReference type="GO" id="GO:0140662">
    <property type="term" value="F:ATP-dependent protein folding chaperone"/>
    <property type="evidence" value="ECO:0007669"/>
    <property type="project" value="InterPro"/>
</dbReference>
<keyword evidence="5" id="KW-1185">Reference proteome</keyword>
<protein>
    <submittedName>
        <fullName evidence="4">Molecular chaperone</fullName>
    </submittedName>
</protein>
<evidence type="ECO:0000313" key="5">
    <source>
        <dbReference type="Proteomes" id="UP000242447"/>
    </source>
</evidence>
<dbReference type="Gene3D" id="3.30.420.40">
    <property type="match status" value="4"/>
</dbReference>
<name>A0A1W6P1I8_9RHOB</name>
<proteinExistence type="inferred from homology"/>
<evidence type="ECO:0000313" key="4">
    <source>
        <dbReference type="EMBL" id="ARO15293.1"/>
    </source>
</evidence>
<gene>
    <name evidence="4" type="primary">yegD</name>
    <name evidence="4" type="ORF">BVG79_01951</name>
</gene>
<evidence type="ECO:0000256" key="1">
    <source>
        <dbReference type="ARBA" id="ARBA00007381"/>
    </source>
</evidence>
<dbReference type="SUPFAM" id="SSF53067">
    <property type="entry name" value="Actin-like ATPase domain"/>
    <property type="match status" value="2"/>
</dbReference>
<evidence type="ECO:0000256" key="3">
    <source>
        <dbReference type="ARBA" id="ARBA00022840"/>
    </source>
</evidence>
<dbReference type="InterPro" id="IPR013126">
    <property type="entry name" value="Hsp_70_fam"/>
</dbReference>
<dbReference type="AlphaFoldDB" id="A0A1W6P1I8"/>
<sequence length="417" mass="43475">MIASGAAMSNSPVLAVDFGTSNTAAAVYAGGAVRRIPLEQGDDTLPTAVFFPANGAAMQIGHAATRALIDGAEGRFMRALKSILGTALFHESRLIGGKRRTLADIVTAFLTRLKTEAEGRTGLTFTAVLSGRPVHFHSNDPVRDVQAEADLRACYAAAGFTQIDFLNEPEAAAHAASDAQGVGLIVDIGGGTSDFTVFRRTGAQIETLASHGIRLGGTDFDQAISLAHVMPLLGLGGTLKRDFGPGLLPVPNAIYVDLATWAKIPFLYTPETRRAVADLQKHATDRTALSHLATVIEDELGHSTAFAVERGKIAANSGQDTRIPLGFIAKGLAAPITPASLTAALTDFRTRLLTAITETLAIASTPPEAIENIVFVGGSSLMEMVTTTAAAACPQAKHLQAEAFTAVVDGLAIATRP</sequence>
<dbReference type="PROSITE" id="PS00329">
    <property type="entry name" value="HSP70_2"/>
    <property type="match status" value="1"/>
</dbReference>
<evidence type="ECO:0000256" key="2">
    <source>
        <dbReference type="ARBA" id="ARBA00022741"/>
    </source>
</evidence>
<dbReference type="STRING" id="92947.BVG79_01951"/>
<keyword evidence="2" id="KW-0547">Nucleotide-binding</keyword>
<dbReference type="KEGG" id="kro:BVG79_01951"/>
<dbReference type="Proteomes" id="UP000242447">
    <property type="component" value="Chromosome"/>
</dbReference>
<dbReference type="GO" id="GO:0005524">
    <property type="term" value="F:ATP binding"/>
    <property type="evidence" value="ECO:0007669"/>
    <property type="project" value="UniProtKB-KW"/>
</dbReference>
<dbReference type="Pfam" id="PF00012">
    <property type="entry name" value="HSP70"/>
    <property type="match status" value="1"/>
</dbReference>
<organism evidence="4 5">
    <name type="scientific">Ketogulonicigenium robustum</name>
    <dbReference type="NCBI Taxonomy" id="92947"/>
    <lineage>
        <taxon>Bacteria</taxon>
        <taxon>Pseudomonadati</taxon>
        <taxon>Pseudomonadota</taxon>
        <taxon>Alphaproteobacteria</taxon>
        <taxon>Rhodobacterales</taxon>
        <taxon>Roseobacteraceae</taxon>
        <taxon>Ketogulonicigenium</taxon>
    </lineage>
</organism>
<dbReference type="PANTHER" id="PTHR19375">
    <property type="entry name" value="HEAT SHOCK PROTEIN 70KDA"/>
    <property type="match status" value="1"/>
</dbReference>
<keyword evidence="3" id="KW-0067">ATP-binding</keyword>
<reference evidence="4 5" key="1">
    <citation type="submission" date="2017-02" db="EMBL/GenBank/DDBJ databases">
        <title>Ketogulonicigenium robustum SPU B003 Genome sequencing and assembly.</title>
        <authorList>
            <person name="Li Y."/>
            <person name="Liu L."/>
            <person name="Wang C."/>
            <person name="Zhang M."/>
            <person name="Zhang T."/>
            <person name="Zhang Y."/>
        </authorList>
    </citation>
    <scope>NUCLEOTIDE SEQUENCE [LARGE SCALE GENOMIC DNA]</scope>
    <source>
        <strain evidence="4 5">SPU_B003</strain>
    </source>
</reference>
<dbReference type="InterPro" id="IPR018181">
    <property type="entry name" value="Heat_shock_70_CS"/>
</dbReference>
<accession>A0A1W6P1I8</accession>
<dbReference type="EMBL" id="CP019937">
    <property type="protein sequence ID" value="ARO15293.1"/>
    <property type="molecule type" value="Genomic_DNA"/>
</dbReference>